<protein>
    <submittedName>
        <fullName evidence="1">Uncharacterized protein</fullName>
    </submittedName>
</protein>
<comment type="caution">
    <text evidence="1">The sequence shown here is derived from an EMBL/GenBank/DDBJ whole genome shotgun (WGS) entry which is preliminary data.</text>
</comment>
<proteinExistence type="predicted"/>
<dbReference type="EMBL" id="CM023488">
    <property type="protein sequence ID" value="KAH6924650.1"/>
    <property type="molecule type" value="Genomic_DNA"/>
</dbReference>
<organism evidence="1 2">
    <name type="scientific">Hyalomma asiaticum</name>
    <name type="common">Tick</name>
    <dbReference type="NCBI Taxonomy" id="266040"/>
    <lineage>
        <taxon>Eukaryota</taxon>
        <taxon>Metazoa</taxon>
        <taxon>Ecdysozoa</taxon>
        <taxon>Arthropoda</taxon>
        <taxon>Chelicerata</taxon>
        <taxon>Arachnida</taxon>
        <taxon>Acari</taxon>
        <taxon>Parasitiformes</taxon>
        <taxon>Ixodida</taxon>
        <taxon>Ixodoidea</taxon>
        <taxon>Ixodidae</taxon>
        <taxon>Hyalomminae</taxon>
        <taxon>Hyalomma</taxon>
    </lineage>
</organism>
<sequence length="351" mass="39696">MSFVFLFAFLFLFWRLREYMVPFYETARIVGSTCIVLKVSYVLSRFAWSRVFITEIGGEGKAVLITGCDTGFGHRLAKRLSRKGFLVFASCLSFTSQGAKELKSFSNVNVLELDVTKQEQVDKASVTVKEHLGRRELWAVVANAGIGSTGLLEWLTMDTVVDIFNVNVFGVLRVTKKFLPLLKKSKGRVVTIASPLGRFTVPMNVPYCMSKHAVVSMMDGLRRECYGKGVDFVTVEPSAYRTAIFKTGSAPMDLIMREFKQQDPEAVAEYSQQDIEDWVKTSEKGFNAFIREDPEEGVEVIEKAVTETYPKNLYRSPWGRDTPYIFFETTFPSDITDLVSAITRKVQLMTK</sequence>
<accession>A0ACB7RR24</accession>
<dbReference type="Proteomes" id="UP000821845">
    <property type="component" value="Chromosome 8"/>
</dbReference>
<name>A0ACB7RR24_HYAAI</name>
<keyword evidence="2" id="KW-1185">Reference proteome</keyword>
<gene>
    <name evidence="1" type="ORF">HPB50_021791</name>
</gene>
<evidence type="ECO:0000313" key="1">
    <source>
        <dbReference type="EMBL" id="KAH6924650.1"/>
    </source>
</evidence>
<evidence type="ECO:0000313" key="2">
    <source>
        <dbReference type="Proteomes" id="UP000821845"/>
    </source>
</evidence>
<reference evidence="1" key="1">
    <citation type="submission" date="2020-05" db="EMBL/GenBank/DDBJ databases">
        <title>Large-scale comparative analyses of tick genomes elucidate their genetic diversity and vector capacities.</title>
        <authorList>
            <person name="Jia N."/>
            <person name="Wang J."/>
            <person name="Shi W."/>
            <person name="Du L."/>
            <person name="Sun Y."/>
            <person name="Zhan W."/>
            <person name="Jiang J."/>
            <person name="Wang Q."/>
            <person name="Zhang B."/>
            <person name="Ji P."/>
            <person name="Sakyi L.B."/>
            <person name="Cui X."/>
            <person name="Yuan T."/>
            <person name="Jiang B."/>
            <person name="Yang W."/>
            <person name="Lam T.T.-Y."/>
            <person name="Chang Q."/>
            <person name="Ding S."/>
            <person name="Wang X."/>
            <person name="Zhu J."/>
            <person name="Ruan X."/>
            <person name="Zhao L."/>
            <person name="Wei J."/>
            <person name="Que T."/>
            <person name="Du C."/>
            <person name="Cheng J."/>
            <person name="Dai P."/>
            <person name="Han X."/>
            <person name="Huang E."/>
            <person name="Gao Y."/>
            <person name="Liu J."/>
            <person name="Shao H."/>
            <person name="Ye R."/>
            <person name="Li L."/>
            <person name="Wei W."/>
            <person name="Wang X."/>
            <person name="Wang C."/>
            <person name="Yang T."/>
            <person name="Huo Q."/>
            <person name="Li W."/>
            <person name="Guo W."/>
            <person name="Chen H."/>
            <person name="Zhou L."/>
            <person name="Ni X."/>
            <person name="Tian J."/>
            <person name="Zhou Y."/>
            <person name="Sheng Y."/>
            <person name="Liu T."/>
            <person name="Pan Y."/>
            <person name="Xia L."/>
            <person name="Li J."/>
            <person name="Zhao F."/>
            <person name="Cao W."/>
        </authorList>
    </citation>
    <scope>NUCLEOTIDE SEQUENCE</scope>
    <source>
        <strain evidence="1">Hyas-2018</strain>
    </source>
</reference>